<dbReference type="SUPFAM" id="SSF52540">
    <property type="entry name" value="P-loop containing nucleoside triphosphate hydrolases"/>
    <property type="match status" value="2"/>
</dbReference>
<dbReference type="Pfam" id="PF23092">
    <property type="entry name" value="Ubiquitin_6"/>
    <property type="match status" value="1"/>
</dbReference>
<proteinExistence type="inferred from homology"/>
<feature type="compositionally biased region" description="Low complexity" evidence="4">
    <location>
        <begin position="865"/>
        <end position="880"/>
    </location>
</feature>
<dbReference type="Pfam" id="PF25408">
    <property type="entry name" value="AAA_lid_NAV1"/>
    <property type="match status" value="1"/>
</dbReference>
<evidence type="ECO:0000256" key="4">
    <source>
        <dbReference type="SAM" id="MobiDB-lite"/>
    </source>
</evidence>
<dbReference type="FunFam" id="3.40.50.300:FF:000316">
    <property type="entry name" value="Putative neuron navigator 3"/>
    <property type="match status" value="1"/>
</dbReference>
<evidence type="ECO:0000256" key="3">
    <source>
        <dbReference type="SAM" id="Coils"/>
    </source>
</evidence>
<evidence type="ECO:0000256" key="2">
    <source>
        <dbReference type="ARBA" id="ARBA00023054"/>
    </source>
</evidence>
<feature type="coiled-coil region" evidence="3">
    <location>
        <begin position="315"/>
        <end position="342"/>
    </location>
</feature>
<dbReference type="Gene3D" id="3.40.50.300">
    <property type="entry name" value="P-loop containing nucleotide triphosphate hydrolases"/>
    <property type="match status" value="1"/>
</dbReference>
<dbReference type="EMBL" id="JACVVK020000039">
    <property type="protein sequence ID" value="KAK7500085.1"/>
    <property type="molecule type" value="Genomic_DNA"/>
</dbReference>
<dbReference type="Pfam" id="PF00004">
    <property type="entry name" value="AAA"/>
    <property type="match status" value="1"/>
</dbReference>
<keyword evidence="7" id="KW-1185">Reference proteome</keyword>
<feature type="compositionally biased region" description="Low complexity" evidence="4">
    <location>
        <begin position="813"/>
        <end position="829"/>
    </location>
</feature>
<dbReference type="InterPro" id="IPR003959">
    <property type="entry name" value="ATPase_AAA_core"/>
</dbReference>
<evidence type="ECO:0000313" key="7">
    <source>
        <dbReference type="Proteomes" id="UP001519460"/>
    </source>
</evidence>
<evidence type="ECO:0000256" key="1">
    <source>
        <dbReference type="ARBA" id="ARBA00006255"/>
    </source>
</evidence>
<protein>
    <recommendedName>
        <fullName evidence="5">AAA+ ATPase domain-containing protein</fullName>
    </recommendedName>
</protein>
<dbReference type="AlphaFoldDB" id="A0ABD0LL83"/>
<evidence type="ECO:0000313" key="6">
    <source>
        <dbReference type="EMBL" id="KAK7500085.1"/>
    </source>
</evidence>
<sequence length="894" mass="97417">MLPPTTPDTQAPTPVFFSLSFYPGARKFTEKQLCLSSKFSEAADCVKCSNPPHTHKAALKKSVCSNIRLQQTGRGTGTPTLVLGAADVPYNRDGNIWSAKLSHAYDAALKTVGMIVNVDTELNDLRLTIEALKRQSGLAIHDPIISPPASRRHTSPAMVPKDLHGVVAEAGIARQISSDSVSSINSLSSACSMTSQQSAATDGDAGKKGKNAKKKGWLRSSFSKAFSGKKTKKMKTGSLSDVEPDCHSLRSNASAPNSPLMQIGHLPNGGSAMKGSHSSGALSDPDVGVLKQQLREKDAKLTDIRLEALSSAHQLEQLRETMTKMKNEMSALKADNDRLHKLMSTSRSFNFSQPSLAHSTRASNDSLDRSFSLTDQSSLGKDSIDMLLAETAANDRDGKRVTITVFQGSNPDPSRPGLEKPAEVLIGSLSVSGKTKWDILDNIVRKIFKEYVLRVDPVTNLGLSAESVYSYHIGEITRTKDSEVPELLPIGYFVGDTTQIGICLKGTKQQSVDSLAFETMIPKSIIQRHVSLLLEHRRIILCGPSGTGKTYLAQKLAEHLVLRSGRELTAGSVAVFNVDHKSAKELRQYLANIADQCESTSASALPSVIILDNLHHVASLADVFNGFLTAKYQKCPYIIGTMNQSTCSTTNLQLHHNFRWVLCANHMEPVKGFLGRYLRRKLVEAEVRTGIRNNDLNRTIDWIPKVWAHVNKFLETHSSSDVTIGPRLFLSCPMDIAGSQVWFTDLWNYSVVPYIIEAVRDGLQVYGKRAPWEDPTDWALQTYPWANLNPGSGPDRALLHMRPEDVGYDSIAPSNTTTSPTTSPSLSNTKVPTSPSKGENQPVDSSDPLVNMLMKLQEAANYSGTHSNDSDSTSIDSHSSMQEFSSSGGVESTL</sequence>
<comment type="similarity">
    <text evidence="1">Belongs to the Nav/unc-53 family.</text>
</comment>
<feature type="region of interest" description="Disordered" evidence="4">
    <location>
        <begin position="352"/>
        <end position="375"/>
    </location>
</feature>
<accession>A0ABD0LL83</accession>
<feature type="region of interest" description="Disordered" evidence="4">
    <location>
        <begin position="806"/>
        <end position="894"/>
    </location>
</feature>
<dbReference type="PANTHER" id="PTHR12784:SF28">
    <property type="entry name" value="PROTEIN SICKIE"/>
    <property type="match status" value="1"/>
</dbReference>
<feature type="domain" description="AAA+ ATPase" evidence="5">
    <location>
        <begin position="535"/>
        <end position="688"/>
    </location>
</feature>
<dbReference type="CDD" id="cd00009">
    <property type="entry name" value="AAA"/>
    <property type="match status" value="1"/>
</dbReference>
<name>A0ABD0LL83_9CAEN</name>
<dbReference type="InterPro" id="IPR027417">
    <property type="entry name" value="P-loop_NTPase"/>
</dbReference>
<keyword evidence="2 3" id="KW-0175">Coiled coil</keyword>
<organism evidence="6 7">
    <name type="scientific">Batillaria attramentaria</name>
    <dbReference type="NCBI Taxonomy" id="370345"/>
    <lineage>
        <taxon>Eukaryota</taxon>
        <taxon>Metazoa</taxon>
        <taxon>Spiralia</taxon>
        <taxon>Lophotrochozoa</taxon>
        <taxon>Mollusca</taxon>
        <taxon>Gastropoda</taxon>
        <taxon>Caenogastropoda</taxon>
        <taxon>Sorbeoconcha</taxon>
        <taxon>Cerithioidea</taxon>
        <taxon>Batillariidae</taxon>
        <taxon>Batillaria</taxon>
    </lineage>
</organism>
<dbReference type="PANTHER" id="PTHR12784">
    <property type="entry name" value="STEERIN"/>
    <property type="match status" value="1"/>
</dbReference>
<dbReference type="InterPro" id="IPR039041">
    <property type="entry name" value="Nav/unc-53"/>
</dbReference>
<dbReference type="SMART" id="SM00382">
    <property type="entry name" value="AAA"/>
    <property type="match status" value="1"/>
</dbReference>
<feature type="compositionally biased region" description="Polar residues" evidence="4">
    <location>
        <begin position="881"/>
        <end position="894"/>
    </location>
</feature>
<feature type="region of interest" description="Disordered" evidence="4">
    <location>
        <begin position="195"/>
        <end position="214"/>
    </location>
</feature>
<evidence type="ECO:0000259" key="5">
    <source>
        <dbReference type="SMART" id="SM00382"/>
    </source>
</evidence>
<dbReference type="InterPro" id="IPR057126">
    <property type="entry name" value="NAV1-like_ubiquitin-like"/>
</dbReference>
<feature type="compositionally biased region" description="Polar residues" evidence="4">
    <location>
        <begin position="830"/>
        <end position="844"/>
    </location>
</feature>
<reference evidence="6 7" key="1">
    <citation type="journal article" date="2023" name="Sci. Data">
        <title>Genome assembly of the Korean intertidal mud-creeper Batillaria attramentaria.</title>
        <authorList>
            <person name="Patra A.K."/>
            <person name="Ho P.T."/>
            <person name="Jun S."/>
            <person name="Lee S.J."/>
            <person name="Kim Y."/>
            <person name="Won Y.J."/>
        </authorList>
    </citation>
    <scope>NUCLEOTIDE SEQUENCE [LARGE SCALE GENOMIC DNA]</scope>
    <source>
        <strain evidence="6">Wonlab-2016</strain>
    </source>
</reference>
<dbReference type="InterPro" id="IPR057568">
    <property type="entry name" value="CortBP2_NAV1-like_AAA_lid"/>
</dbReference>
<comment type="caution">
    <text evidence="6">The sequence shown here is derived from an EMBL/GenBank/DDBJ whole genome shotgun (WGS) entry which is preliminary data.</text>
</comment>
<dbReference type="Proteomes" id="UP001519460">
    <property type="component" value="Unassembled WGS sequence"/>
</dbReference>
<gene>
    <name evidence="6" type="ORF">BaRGS_00008632</name>
</gene>
<dbReference type="InterPro" id="IPR003593">
    <property type="entry name" value="AAA+_ATPase"/>
</dbReference>